<evidence type="ECO:0000256" key="5">
    <source>
        <dbReference type="SAM" id="MobiDB-lite"/>
    </source>
</evidence>
<dbReference type="OrthoDB" id="9802600at2"/>
<dbReference type="AlphaFoldDB" id="A0A168EDC3"/>
<evidence type="ECO:0000256" key="2">
    <source>
        <dbReference type="ARBA" id="ARBA00022525"/>
    </source>
</evidence>
<dbReference type="PATRIC" id="fig|1300344.3.peg.319"/>
<proteinExistence type="predicted"/>
<protein>
    <recommendedName>
        <fullName evidence="8">Gram-positive cocci surface proteins LPxTG domain-containing protein</fullName>
    </recommendedName>
</protein>
<keyword evidence="2" id="KW-0964">Secreted</keyword>
<organism evidence="9 10">
    <name type="scientific">Isoptericola dokdonensis DS-3</name>
    <dbReference type="NCBI Taxonomy" id="1300344"/>
    <lineage>
        <taxon>Bacteria</taxon>
        <taxon>Bacillati</taxon>
        <taxon>Actinomycetota</taxon>
        <taxon>Actinomycetes</taxon>
        <taxon>Micrococcales</taxon>
        <taxon>Promicromonosporaceae</taxon>
        <taxon>Isoptericola</taxon>
    </lineage>
</organism>
<reference evidence="9 10" key="1">
    <citation type="submission" date="2016-01" db="EMBL/GenBank/DDBJ databases">
        <title>Complete genome sequence of a soil Actinobacterium, Isoptericola dokdonensis DS-3.</title>
        <authorList>
            <person name="Kwon S.-K."/>
            <person name="Kim J.F."/>
        </authorList>
    </citation>
    <scope>NUCLEOTIDE SEQUENCE [LARGE SCALE GENOMIC DNA]</scope>
    <source>
        <strain evidence="9 10">DS-3</strain>
    </source>
</reference>
<gene>
    <name evidence="9" type="ORF">I598_0320</name>
</gene>
<evidence type="ECO:0000256" key="4">
    <source>
        <dbReference type="ARBA" id="ARBA00023088"/>
    </source>
</evidence>
<feature type="compositionally biased region" description="Acidic residues" evidence="5">
    <location>
        <begin position="583"/>
        <end position="597"/>
    </location>
</feature>
<evidence type="ECO:0000256" key="3">
    <source>
        <dbReference type="ARBA" id="ARBA00022729"/>
    </source>
</evidence>
<accession>A0A168EDC3</accession>
<dbReference type="InterPro" id="IPR019931">
    <property type="entry name" value="LPXTG_anchor"/>
</dbReference>
<evidence type="ECO:0000259" key="8">
    <source>
        <dbReference type="PROSITE" id="PS50847"/>
    </source>
</evidence>
<dbReference type="STRING" id="1300344.I598_0320"/>
<dbReference type="InterPro" id="IPR013783">
    <property type="entry name" value="Ig-like_fold"/>
</dbReference>
<dbReference type="NCBIfam" id="TIGR01167">
    <property type="entry name" value="LPXTG_anchor"/>
    <property type="match status" value="1"/>
</dbReference>
<keyword evidence="6" id="KW-1133">Transmembrane helix</keyword>
<sequence>MTPPSARAPLASLLSTALVALGMVVAAPAVADTPAADTTGPTVTVKPGSDGADGRYRSLSVKLHDGAKVDKVEINGVAKDLTNSTYSDVNGIKPGTFGAVEGANTLVAFDALGNTSTLSFTLDTTGPTITVKPGSDGADGRYRSASVKLHDGAKVDRVEINGVAKDLTNNEWSDVNGIEPGTFGAVEGANTLVAFDALGNSATLELVLDTTGPEVTVKPGSQGADGRYRSVSFKLHDGSKVDGLTLNGVEKDLTNNVWSDLNGVEPGTFGAVEGDNVLVVRDALGNTTTLEFVLDTNGPKITVKPESQGGDGRYRSLSVKLQDSSKVDKVEINGVVKDLTNNVWSDVNGIAPGVFGAVEGDNTLVAFDALGNTTGMEFVVDTTGPEVSTKDDTMGGDGHYRSVSFKLHDPSKVDGLTLNGVEKDLTNDVWSDLNGVKPGTFGAVEGDNVLVVRDALGNTTTVEFVLDNARPVVEITAPTAGSSTSAAEVGDVVLTATDGTALRRVAANLYKDGAFYGPIGSTSATTALGESSWTGSWSIPADLPAGTYTVRAGAFDLAGNWGGANVDIVVTEPATTEPGDGTDGGEDTDGGDTDGGDDVQPSLDGSTVGTTSVDGVPWITFDVRLTDPAGTSTGNTARLVMSDGTHTHEIELGELVDGHLAGSVLWPGAEVAEDGTPTAFPGWAYTDGTWTRTDGGLAWTLGDITATLVVNPELAVEISYPAGAGPQVTDGVETLDPVTTDEGTATDDDTRSQVVAAVTSDTPAADADAAPSTVAELATTGSSTTWLALGAVLLVAAGASVLVLRRRRA</sequence>
<evidence type="ECO:0000313" key="10">
    <source>
        <dbReference type="Proteomes" id="UP000076794"/>
    </source>
</evidence>
<feature type="domain" description="Gram-positive cocci surface proteins LPxTG" evidence="8">
    <location>
        <begin position="777"/>
        <end position="809"/>
    </location>
</feature>
<evidence type="ECO:0000256" key="1">
    <source>
        <dbReference type="ARBA" id="ARBA00022512"/>
    </source>
</evidence>
<keyword evidence="6" id="KW-0472">Membrane</keyword>
<feature type="region of interest" description="Disordered" evidence="5">
    <location>
        <begin position="573"/>
        <end position="611"/>
    </location>
</feature>
<dbReference type="RefSeq" id="WP_068200692.1">
    <property type="nucleotide sequence ID" value="NZ_CP014209.1"/>
</dbReference>
<keyword evidence="1" id="KW-0134">Cell wall</keyword>
<dbReference type="Gene3D" id="2.60.40.10">
    <property type="entry name" value="Immunoglobulins"/>
    <property type="match status" value="1"/>
</dbReference>
<dbReference type="Pfam" id="PF17957">
    <property type="entry name" value="Big_7"/>
    <property type="match status" value="1"/>
</dbReference>
<dbReference type="KEGG" id="ido:I598_0320"/>
<feature type="chain" id="PRO_5038442371" description="Gram-positive cocci surface proteins LPxTG domain-containing protein" evidence="7">
    <location>
        <begin position="32"/>
        <end position="809"/>
    </location>
</feature>
<dbReference type="EMBL" id="CP014209">
    <property type="protein sequence ID" value="ANC29908.1"/>
    <property type="molecule type" value="Genomic_DNA"/>
</dbReference>
<keyword evidence="6" id="KW-0812">Transmembrane</keyword>
<keyword evidence="4" id="KW-0572">Peptidoglycan-anchor</keyword>
<feature type="transmembrane region" description="Helical" evidence="6">
    <location>
        <begin position="786"/>
        <end position="804"/>
    </location>
</feature>
<keyword evidence="10" id="KW-1185">Reference proteome</keyword>
<evidence type="ECO:0000256" key="7">
    <source>
        <dbReference type="SAM" id="SignalP"/>
    </source>
</evidence>
<evidence type="ECO:0000313" key="9">
    <source>
        <dbReference type="EMBL" id="ANC29908.1"/>
    </source>
</evidence>
<dbReference type="PROSITE" id="PS50847">
    <property type="entry name" value="GRAM_POS_ANCHORING"/>
    <property type="match status" value="1"/>
</dbReference>
<name>A0A168EDC3_9MICO</name>
<evidence type="ECO:0000256" key="6">
    <source>
        <dbReference type="SAM" id="Phobius"/>
    </source>
</evidence>
<dbReference type="GO" id="GO:0005975">
    <property type="term" value="P:carbohydrate metabolic process"/>
    <property type="evidence" value="ECO:0007669"/>
    <property type="project" value="UniProtKB-ARBA"/>
</dbReference>
<feature type="signal peptide" evidence="7">
    <location>
        <begin position="1"/>
        <end position="31"/>
    </location>
</feature>
<keyword evidence="3 7" id="KW-0732">Signal</keyword>
<dbReference type="Proteomes" id="UP000076794">
    <property type="component" value="Chromosome"/>
</dbReference>